<reference evidence="2 3" key="1">
    <citation type="submission" date="2019-04" db="EMBL/GenBank/DDBJ databases">
        <title>Flavobacterium sp. nov. isolated from construction timber.</title>
        <authorList>
            <person name="Lin S.-Y."/>
            <person name="Chang C.-T."/>
            <person name="Young C.-C."/>
        </authorList>
    </citation>
    <scope>NUCLEOTIDE SEQUENCE [LARGE SCALE GENOMIC DNA]</scope>
    <source>
        <strain evidence="2 3">CC-CTC003</strain>
    </source>
</reference>
<protein>
    <submittedName>
        <fullName evidence="2">ATPase</fullName>
    </submittedName>
</protein>
<dbReference type="EMBL" id="SSNZ01000002">
    <property type="protein sequence ID" value="THF51841.1"/>
    <property type="molecule type" value="Genomic_DNA"/>
</dbReference>
<dbReference type="InterPro" id="IPR038727">
    <property type="entry name" value="NadR/Ttd14_AAA_dom"/>
</dbReference>
<evidence type="ECO:0000259" key="1">
    <source>
        <dbReference type="Pfam" id="PF13521"/>
    </source>
</evidence>
<dbReference type="InterPro" id="IPR027417">
    <property type="entry name" value="P-loop_NTPase"/>
</dbReference>
<dbReference type="Pfam" id="PF13521">
    <property type="entry name" value="AAA_28"/>
    <property type="match status" value="1"/>
</dbReference>
<comment type="caution">
    <text evidence="2">The sequence shown here is derived from an EMBL/GenBank/DDBJ whole genome shotgun (WGS) entry which is preliminary data.</text>
</comment>
<dbReference type="SUPFAM" id="SSF52540">
    <property type="entry name" value="P-loop containing nucleoside triphosphate hydrolases"/>
    <property type="match status" value="1"/>
</dbReference>
<organism evidence="2 3">
    <name type="scientific">Flavobacterium supellecticarium</name>
    <dbReference type="NCBI Taxonomy" id="2565924"/>
    <lineage>
        <taxon>Bacteria</taxon>
        <taxon>Pseudomonadati</taxon>
        <taxon>Bacteroidota</taxon>
        <taxon>Flavobacteriia</taxon>
        <taxon>Flavobacteriales</taxon>
        <taxon>Flavobacteriaceae</taxon>
        <taxon>Flavobacterium</taxon>
    </lineage>
</organism>
<feature type="domain" description="NadR/Ttd14 AAA" evidence="1">
    <location>
        <begin position="6"/>
        <end position="172"/>
    </location>
</feature>
<name>A0A4S4A0M2_9FLAO</name>
<dbReference type="OrthoDB" id="5638848at2"/>
<proteinExistence type="predicted"/>
<keyword evidence="3" id="KW-1185">Reference proteome</keyword>
<sequence length="187" mass="21662">MPDNYYILTGGPGSGKTTLLEALAQSGYPCIPEVAREIISEQIRDNSSALPWQDYVLYTEIMLERSVLSYTETTKKHTTNQPVFFDRGIPDTLCYAELTKQPITEKMTSHAQEYRYNHNVFILPPWEAIYHTDAERKQSWKEAVATYEQMVQTYHQHGYTIIEVPHDTVENRVAFILRHTISTLENM</sequence>
<dbReference type="Gene3D" id="3.40.50.300">
    <property type="entry name" value="P-loop containing nucleotide triphosphate hydrolases"/>
    <property type="match status" value="1"/>
</dbReference>
<dbReference type="AlphaFoldDB" id="A0A4S4A0M2"/>
<gene>
    <name evidence="2" type="ORF">E6C50_08795</name>
</gene>
<dbReference type="RefSeq" id="WP_136402825.1">
    <property type="nucleotide sequence ID" value="NZ_SSNZ01000002.1"/>
</dbReference>
<evidence type="ECO:0000313" key="2">
    <source>
        <dbReference type="EMBL" id="THF51841.1"/>
    </source>
</evidence>
<accession>A0A4S4A0M2</accession>
<evidence type="ECO:0000313" key="3">
    <source>
        <dbReference type="Proteomes" id="UP000307507"/>
    </source>
</evidence>
<dbReference type="Proteomes" id="UP000307507">
    <property type="component" value="Unassembled WGS sequence"/>
</dbReference>